<dbReference type="PANTHER" id="PTHR34219:SF1">
    <property type="entry name" value="PEPSY DOMAIN-CONTAINING PROTEIN"/>
    <property type="match status" value="1"/>
</dbReference>
<dbReference type="Pfam" id="PF03929">
    <property type="entry name" value="PepSY_TM"/>
    <property type="match status" value="1"/>
</dbReference>
<feature type="transmembrane region" description="Helical" evidence="2">
    <location>
        <begin position="20"/>
        <end position="41"/>
    </location>
</feature>
<comment type="caution">
    <text evidence="3">The sequence shown here is derived from an EMBL/GenBank/DDBJ whole genome shotgun (WGS) entry which is preliminary data.</text>
</comment>
<dbReference type="OrthoDB" id="9791166at2"/>
<accession>A0A2A4G2U8</accession>
<reference evidence="3 4" key="1">
    <citation type="submission" date="2017-09" db="EMBL/GenBank/DDBJ databases">
        <title>The Catabolism of 3,6-Dichlorosalicylic acid is Initiated by the Cytochrome P450 Monooxygenase DsmABC in Rhizorhabdus dicambivorans Ndbn-20.</title>
        <authorList>
            <person name="Na L."/>
        </authorList>
    </citation>
    <scope>NUCLEOTIDE SEQUENCE [LARGE SCALE GENOMIC DNA]</scope>
    <source>
        <strain evidence="3 4">Ndbn-20m</strain>
    </source>
</reference>
<evidence type="ECO:0000256" key="1">
    <source>
        <dbReference type="SAM" id="MobiDB-lite"/>
    </source>
</evidence>
<evidence type="ECO:0000313" key="3">
    <source>
        <dbReference type="EMBL" id="PCE44362.1"/>
    </source>
</evidence>
<dbReference type="PANTHER" id="PTHR34219">
    <property type="entry name" value="IRON-REGULATED INNER MEMBRANE PROTEIN-RELATED"/>
    <property type="match status" value="1"/>
</dbReference>
<feature type="transmembrane region" description="Helical" evidence="2">
    <location>
        <begin position="358"/>
        <end position="379"/>
    </location>
</feature>
<organism evidence="3 4">
    <name type="scientific">Rhizorhabdus dicambivorans</name>
    <dbReference type="NCBI Taxonomy" id="1850238"/>
    <lineage>
        <taxon>Bacteria</taxon>
        <taxon>Pseudomonadati</taxon>
        <taxon>Pseudomonadota</taxon>
        <taxon>Alphaproteobacteria</taxon>
        <taxon>Sphingomonadales</taxon>
        <taxon>Sphingomonadaceae</taxon>
        <taxon>Rhizorhabdus</taxon>
    </lineage>
</organism>
<feature type="region of interest" description="Disordered" evidence="1">
    <location>
        <begin position="237"/>
        <end position="257"/>
    </location>
</feature>
<feature type="transmembrane region" description="Helical" evidence="2">
    <location>
        <begin position="193"/>
        <end position="216"/>
    </location>
</feature>
<proteinExistence type="predicted"/>
<feature type="transmembrane region" description="Helical" evidence="2">
    <location>
        <begin position="399"/>
        <end position="426"/>
    </location>
</feature>
<feature type="transmembrane region" description="Helical" evidence="2">
    <location>
        <begin position="146"/>
        <end position="167"/>
    </location>
</feature>
<keyword evidence="2" id="KW-0812">Transmembrane</keyword>
<protein>
    <submittedName>
        <fullName evidence="3">PepSY domain-containing protein</fullName>
    </submittedName>
</protein>
<name>A0A2A4G2U8_9SPHN</name>
<dbReference type="EMBL" id="NWUF01000001">
    <property type="protein sequence ID" value="PCE44362.1"/>
    <property type="molecule type" value="Genomic_DNA"/>
</dbReference>
<gene>
    <name evidence="3" type="ORF">COO09_01670</name>
</gene>
<sequence>MSVQAPGSRWYNAVWRWHFYAGLFCIPLILCLSVTGSLYLFRPQIEALIDRPYAQVAGPGPRMSAARIADAAVAAVPGSVLHRYQLPDAPDQAVQVIVGSKGGAETRVYVHPQTLAILKTVAEQDRLMRFVFRLHGELMIGDPGSWIVETAACWAIMMILTGVYLWWPRSARGLGGVLWPRLTLGGRGFWRDLHAVVAIWISALALLLILTGLPWANVWGGYLKEVRALTHQIDGPQDWSTSSRSGTAQMTGDHAEHGGMTMEHPRIDYAPLDRIIAQVAPMNLAAPVLIAPPAGHDGLWTAKSDSANRPLRTSLTLDGVSGTVVGRKDFAERHWIDRAVGYGIAVHEGQLFGWANQLLGLIAALGLFLTAATGAVMWWRRRPHGLLGAPLPLGRPRFGPALTGAILLLGLVFPMFGVTLLLVLALEWGIFRRNRAMARWLGLARAVPPAS</sequence>
<keyword evidence="2" id="KW-0472">Membrane</keyword>
<dbReference type="Proteomes" id="UP000218934">
    <property type="component" value="Unassembled WGS sequence"/>
</dbReference>
<evidence type="ECO:0000256" key="2">
    <source>
        <dbReference type="SAM" id="Phobius"/>
    </source>
</evidence>
<dbReference type="InterPro" id="IPR005625">
    <property type="entry name" value="PepSY-ass_TM"/>
</dbReference>
<dbReference type="KEGG" id="rdi:CMV14_12285"/>
<keyword evidence="2" id="KW-1133">Transmembrane helix</keyword>
<dbReference type="RefSeq" id="WP_066959183.1">
    <property type="nucleotide sequence ID" value="NZ_CP023449.1"/>
</dbReference>
<evidence type="ECO:0000313" key="4">
    <source>
        <dbReference type="Proteomes" id="UP000218934"/>
    </source>
</evidence>
<dbReference type="AlphaFoldDB" id="A0A2A4G2U8"/>
<keyword evidence="4" id="KW-1185">Reference proteome</keyword>
<feature type="compositionally biased region" description="Polar residues" evidence="1">
    <location>
        <begin position="238"/>
        <end position="250"/>
    </location>
</feature>